<dbReference type="InterPro" id="IPR013766">
    <property type="entry name" value="Thioredoxin_domain"/>
</dbReference>
<keyword evidence="3" id="KW-0479">Metal-binding</keyword>
<keyword evidence="7" id="KW-1185">Reference proteome</keyword>
<dbReference type="CDD" id="cd02968">
    <property type="entry name" value="SCO"/>
    <property type="match status" value="1"/>
</dbReference>
<dbReference type="Pfam" id="PF02630">
    <property type="entry name" value="SCO1-SenC"/>
    <property type="match status" value="1"/>
</dbReference>
<keyword evidence="4" id="KW-1015">Disulfide bond</keyword>
<evidence type="ECO:0000256" key="3">
    <source>
        <dbReference type="PIRSR" id="PIRSR603782-1"/>
    </source>
</evidence>
<accession>A0A1S2LCE9</accession>
<organism evidence="6 7">
    <name type="scientific">Anaerobacillus arseniciselenatis</name>
    <dbReference type="NCBI Taxonomy" id="85682"/>
    <lineage>
        <taxon>Bacteria</taxon>
        <taxon>Bacillati</taxon>
        <taxon>Bacillota</taxon>
        <taxon>Bacilli</taxon>
        <taxon>Bacillales</taxon>
        <taxon>Bacillaceae</taxon>
        <taxon>Anaerobacillus</taxon>
    </lineage>
</organism>
<dbReference type="Proteomes" id="UP000180098">
    <property type="component" value="Unassembled WGS sequence"/>
</dbReference>
<dbReference type="Gene3D" id="3.40.30.10">
    <property type="entry name" value="Glutaredoxin"/>
    <property type="match status" value="1"/>
</dbReference>
<evidence type="ECO:0000313" key="7">
    <source>
        <dbReference type="Proteomes" id="UP000180098"/>
    </source>
</evidence>
<dbReference type="InterPro" id="IPR003782">
    <property type="entry name" value="SCO1/SenC"/>
</dbReference>
<dbReference type="EMBL" id="MLQQ01000040">
    <property type="protein sequence ID" value="OIJ10179.1"/>
    <property type="molecule type" value="Genomic_DNA"/>
</dbReference>
<keyword evidence="2 3" id="KW-0186">Copper</keyword>
<name>A0A1S2LCE9_9BACI</name>
<dbReference type="PROSITE" id="PS51257">
    <property type="entry name" value="PROKAR_LIPOPROTEIN"/>
    <property type="match status" value="1"/>
</dbReference>
<feature type="binding site" evidence="3">
    <location>
        <position position="165"/>
    </location>
    <ligand>
        <name>Cu cation</name>
        <dbReference type="ChEBI" id="CHEBI:23378"/>
    </ligand>
</feature>
<dbReference type="GO" id="GO:0046872">
    <property type="term" value="F:metal ion binding"/>
    <property type="evidence" value="ECO:0007669"/>
    <property type="project" value="UniProtKB-KW"/>
</dbReference>
<dbReference type="InterPro" id="IPR036249">
    <property type="entry name" value="Thioredoxin-like_sf"/>
</dbReference>
<evidence type="ECO:0000256" key="1">
    <source>
        <dbReference type="ARBA" id="ARBA00010996"/>
    </source>
</evidence>
<evidence type="ECO:0000259" key="5">
    <source>
        <dbReference type="PROSITE" id="PS51352"/>
    </source>
</evidence>
<feature type="disulfide bond" description="Redox-active" evidence="4">
    <location>
        <begin position="75"/>
        <end position="79"/>
    </location>
</feature>
<feature type="binding site" evidence="3">
    <location>
        <position position="75"/>
    </location>
    <ligand>
        <name>Cu cation</name>
        <dbReference type="ChEBI" id="CHEBI:23378"/>
    </ligand>
</feature>
<comment type="caution">
    <text evidence="6">The sequence shown here is derived from an EMBL/GenBank/DDBJ whole genome shotgun (WGS) entry which is preliminary data.</text>
</comment>
<protein>
    <recommendedName>
        <fullName evidence="5">Thioredoxin domain-containing protein</fullName>
    </recommendedName>
</protein>
<feature type="binding site" evidence="3">
    <location>
        <position position="79"/>
    </location>
    <ligand>
        <name>Cu cation</name>
        <dbReference type="ChEBI" id="CHEBI:23378"/>
    </ligand>
</feature>
<sequence length="202" mass="22809">MKIIKMFLTISIMLILASCGFLYGEPTTKSDAITDISEAGWEVNDFEYTNQFGEAFGTKDLEGEYWLANMIFTSCPTVCRTMTPNIIALQEEVNKQGLDLQFVSFTVDPDFDDAGSLKKYGEAYGADFSNYHFLTGYTVEEISTFARESFKSLVQELPDSNDIMHSVNFFLVDGDGNVIRFYDGDSDFDENAILRDLKSILR</sequence>
<evidence type="ECO:0000256" key="2">
    <source>
        <dbReference type="ARBA" id="ARBA00023008"/>
    </source>
</evidence>
<dbReference type="AlphaFoldDB" id="A0A1S2LCE9"/>
<dbReference type="RefSeq" id="WP_071313943.1">
    <property type="nucleotide sequence ID" value="NZ_MLQQ01000040.1"/>
</dbReference>
<proteinExistence type="inferred from homology"/>
<dbReference type="PANTHER" id="PTHR12151">
    <property type="entry name" value="ELECTRON TRANSPORT PROTIN SCO1/SENC FAMILY MEMBER"/>
    <property type="match status" value="1"/>
</dbReference>
<dbReference type="SUPFAM" id="SSF52833">
    <property type="entry name" value="Thioredoxin-like"/>
    <property type="match status" value="1"/>
</dbReference>
<evidence type="ECO:0000313" key="6">
    <source>
        <dbReference type="EMBL" id="OIJ10179.1"/>
    </source>
</evidence>
<reference evidence="6 7" key="1">
    <citation type="submission" date="2016-10" db="EMBL/GenBank/DDBJ databases">
        <title>Draft genome sequences of four alkaliphilic bacteria belonging to the Anaerobacillus genus.</title>
        <authorList>
            <person name="Bassil N.M."/>
            <person name="Lloyd J.R."/>
        </authorList>
    </citation>
    <scope>NUCLEOTIDE SEQUENCE [LARGE SCALE GENOMIC DNA]</scope>
    <source>
        <strain evidence="6 7">DSM 15340</strain>
    </source>
</reference>
<evidence type="ECO:0000256" key="4">
    <source>
        <dbReference type="PIRSR" id="PIRSR603782-2"/>
    </source>
</evidence>
<comment type="similarity">
    <text evidence="1">Belongs to the SCO1/2 family.</text>
</comment>
<dbReference type="PANTHER" id="PTHR12151:SF25">
    <property type="entry name" value="LINALOOL DEHYDRATASE_ISOMERASE DOMAIN-CONTAINING PROTEIN"/>
    <property type="match status" value="1"/>
</dbReference>
<dbReference type="PROSITE" id="PS51352">
    <property type="entry name" value="THIOREDOXIN_2"/>
    <property type="match status" value="1"/>
</dbReference>
<feature type="domain" description="Thioredoxin" evidence="5">
    <location>
        <begin position="37"/>
        <end position="202"/>
    </location>
</feature>
<gene>
    <name evidence="6" type="ORF">BKP35_13790</name>
</gene>
<dbReference type="OrthoDB" id="9811998at2"/>